<reference evidence="3" key="1">
    <citation type="submission" date="2017-01" db="EMBL/GenBank/DDBJ databases">
        <authorList>
            <person name="Varghese N."/>
            <person name="Submissions S."/>
        </authorList>
    </citation>
    <scope>NUCLEOTIDE SEQUENCE [LARGE SCALE GENOMIC DNA]</scope>
    <source>
        <strain evidence="3">ATCC 51758</strain>
    </source>
</reference>
<dbReference type="InterPro" id="IPR006311">
    <property type="entry name" value="TAT_signal"/>
</dbReference>
<gene>
    <name evidence="2" type="ORF">SAMN05421829_108106</name>
</gene>
<dbReference type="InterPro" id="IPR016568">
    <property type="entry name" value="Sulphur_oxidation_SoxY"/>
</dbReference>
<dbReference type="PROSITE" id="PS51318">
    <property type="entry name" value="TAT"/>
    <property type="match status" value="1"/>
</dbReference>
<dbReference type="AlphaFoldDB" id="A0A1N6WWX2"/>
<dbReference type="Pfam" id="PF13501">
    <property type="entry name" value="SoxY"/>
    <property type="match status" value="1"/>
</dbReference>
<dbReference type="Gene3D" id="2.60.40.2470">
    <property type="entry name" value="SoxY domain"/>
    <property type="match status" value="1"/>
</dbReference>
<name>A0A1N6WWX2_9RHOO</name>
<accession>A0A1N6WWX2</accession>
<evidence type="ECO:0000313" key="2">
    <source>
        <dbReference type="EMBL" id="SIQ94568.1"/>
    </source>
</evidence>
<dbReference type="OrthoDB" id="9798154at2"/>
<dbReference type="EMBL" id="FTMD01000008">
    <property type="protein sequence ID" value="SIQ94568.1"/>
    <property type="molecule type" value="Genomic_DNA"/>
</dbReference>
<feature type="domain" description="Ig-like SoxY" evidence="1">
    <location>
        <begin position="52"/>
        <end position="153"/>
    </location>
</feature>
<dbReference type="PIRSF" id="PIRSF010312">
    <property type="entry name" value="Sulphur_oxidation_SoxY"/>
    <property type="match status" value="1"/>
</dbReference>
<dbReference type="STRING" id="34027.SAMN05421829_108106"/>
<proteinExistence type="predicted"/>
<dbReference type="RefSeq" id="WP_076602602.1">
    <property type="nucleotide sequence ID" value="NZ_FTMD01000008.1"/>
</dbReference>
<dbReference type="InterPro" id="IPR038162">
    <property type="entry name" value="SoxY_sf"/>
</dbReference>
<evidence type="ECO:0000259" key="1">
    <source>
        <dbReference type="Pfam" id="PF13501"/>
    </source>
</evidence>
<organism evidence="2 3">
    <name type="scientific">Aromatoleum tolulyticum</name>
    <dbReference type="NCBI Taxonomy" id="34027"/>
    <lineage>
        <taxon>Bacteria</taxon>
        <taxon>Pseudomonadati</taxon>
        <taxon>Pseudomonadota</taxon>
        <taxon>Betaproteobacteria</taxon>
        <taxon>Rhodocyclales</taxon>
        <taxon>Rhodocyclaceae</taxon>
        <taxon>Aromatoleum</taxon>
    </lineage>
</organism>
<protein>
    <submittedName>
        <fullName evidence="2">Thiosulfate-binding protein SoxY</fullName>
    </submittedName>
</protein>
<keyword evidence="3" id="KW-1185">Reference proteome</keyword>
<dbReference type="Proteomes" id="UP000186819">
    <property type="component" value="Unassembled WGS sequence"/>
</dbReference>
<sequence>MDSRRRDVLKAGGGLGIWSVLAAAGIVTPAQAQDARNVAAFEATTLDDALRALGAGNAAESGAIRIVAPDVAEDGRAVALSVTSDIPRTEQIVILIEENPYKVAASFRLSGAMAPSIQTRVKMARSTRVHALVKAEGRIFAARREVTVTVGGCGT</sequence>
<dbReference type="InterPro" id="IPR032711">
    <property type="entry name" value="SoxY"/>
</dbReference>
<dbReference type="NCBIfam" id="TIGR04488">
    <property type="entry name" value="SoxY_true_GGCGG"/>
    <property type="match status" value="1"/>
</dbReference>
<evidence type="ECO:0000313" key="3">
    <source>
        <dbReference type="Proteomes" id="UP000186819"/>
    </source>
</evidence>